<feature type="non-terminal residue" evidence="1">
    <location>
        <position position="127"/>
    </location>
</feature>
<name>A0AAN4ZLA1_9BILA</name>
<keyword evidence="2" id="KW-1185">Reference proteome</keyword>
<feature type="non-terminal residue" evidence="1">
    <location>
        <position position="1"/>
    </location>
</feature>
<reference evidence="2" key="1">
    <citation type="submission" date="2022-10" db="EMBL/GenBank/DDBJ databases">
        <title>Genome assembly of Pristionchus species.</title>
        <authorList>
            <person name="Yoshida K."/>
            <person name="Sommer R.J."/>
        </authorList>
    </citation>
    <scope>NUCLEOTIDE SEQUENCE [LARGE SCALE GENOMIC DNA]</scope>
    <source>
        <strain evidence="2">RS5460</strain>
    </source>
</reference>
<protein>
    <submittedName>
        <fullName evidence="1">Uncharacterized protein</fullName>
    </submittedName>
</protein>
<dbReference type="AlphaFoldDB" id="A0AAN4ZLA1"/>
<organism evidence="1 2">
    <name type="scientific">Pristionchus mayeri</name>
    <dbReference type="NCBI Taxonomy" id="1317129"/>
    <lineage>
        <taxon>Eukaryota</taxon>
        <taxon>Metazoa</taxon>
        <taxon>Ecdysozoa</taxon>
        <taxon>Nematoda</taxon>
        <taxon>Chromadorea</taxon>
        <taxon>Rhabditida</taxon>
        <taxon>Rhabditina</taxon>
        <taxon>Diplogasteromorpha</taxon>
        <taxon>Diplogasteroidea</taxon>
        <taxon>Neodiplogasteridae</taxon>
        <taxon>Pristionchus</taxon>
    </lineage>
</organism>
<comment type="caution">
    <text evidence="1">The sequence shown here is derived from an EMBL/GenBank/DDBJ whole genome shotgun (WGS) entry which is preliminary data.</text>
</comment>
<gene>
    <name evidence="1" type="ORF">PMAYCL1PPCAC_13552</name>
</gene>
<proteinExistence type="predicted"/>
<dbReference type="EMBL" id="BTRK01000003">
    <property type="protein sequence ID" value="GMR43357.1"/>
    <property type="molecule type" value="Genomic_DNA"/>
</dbReference>
<sequence>NRSPRVGARIVALSFIEERTTVKSANDVDLPIEDCSAESAPFLLHLRNHRPRVRCGIVALAVLPHLLPIVTSNNLEFSVEDAACGCATEMMHWSHRSPSWLCIGRIEHFHRVHRLSIESTGNITAID</sequence>
<evidence type="ECO:0000313" key="1">
    <source>
        <dbReference type="EMBL" id="GMR43357.1"/>
    </source>
</evidence>
<evidence type="ECO:0000313" key="2">
    <source>
        <dbReference type="Proteomes" id="UP001328107"/>
    </source>
</evidence>
<dbReference type="Proteomes" id="UP001328107">
    <property type="component" value="Unassembled WGS sequence"/>
</dbReference>
<accession>A0AAN4ZLA1</accession>